<feature type="region of interest" description="Disordered" evidence="1">
    <location>
        <begin position="216"/>
        <end position="245"/>
    </location>
</feature>
<accession>A0A1Y2HL82</accession>
<feature type="region of interest" description="Disordered" evidence="1">
    <location>
        <begin position="174"/>
        <end position="200"/>
    </location>
</feature>
<comment type="caution">
    <text evidence="2">The sequence shown here is derived from an EMBL/GenBank/DDBJ whole genome shotgun (WGS) entry which is preliminary data.</text>
</comment>
<protein>
    <submittedName>
        <fullName evidence="2">Uncharacterized protein</fullName>
    </submittedName>
</protein>
<organism evidence="2 3">
    <name type="scientific">Catenaria anguillulae PL171</name>
    <dbReference type="NCBI Taxonomy" id="765915"/>
    <lineage>
        <taxon>Eukaryota</taxon>
        <taxon>Fungi</taxon>
        <taxon>Fungi incertae sedis</taxon>
        <taxon>Blastocladiomycota</taxon>
        <taxon>Blastocladiomycetes</taxon>
        <taxon>Blastocladiales</taxon>
        <taxon>Catenariaceae</taxon>
        <taxon>Catenaria</taxon>
    </lineage>
</organism>
<feature type="compositionally biased region" description="Polar residues" evidence="1">
    <location>
        <begin position="217"/>
        <end position="236"/>
    </location>
</feature>
<evidence type="ECO:0000256" key="1">
    <source>
        <dbReference type="SAM" id="MobiDB-lite"/>
    </source>
</evidence>
<name>A0A1Y2HL82_9FUNG</name>
<evidence type="ECO:0000313" key="3">
    <source>
        <dbReference type="Proteomes" id="UP000193411"/>
    </source>
</evidence>
<dbReference type="Proteomes" id="UP000193411">
    <property type="component" value="Unassembled WGS sequence"/>
</dbReference>
<sequence>MSSFQRSFINVNAVQVRRVHISDPRFAPYEFTIRDHVIVTSSPALNPGAGAATLFVIGHLRTNPRTAPADEHGRVVLNVEVEQQVQGLARPEPIEVRVRLYRGRAFKNRGTAQWLFPDSRVLVSGPLLRAQSATLDNLMYMDGSVIGLIPDWVEIEHEDTIFQLANSFAAATPHESAASGQAPAGTNGVVPPPPTDASTLHGLAVSAPLVVGASQAPLGQSSPVASVPQTHSTQAPHGNRSGRSR</sequence>
<dbReference type="AlphaFoldDB" id="A0A1Y2HL82"/>
<dbReference type="EMBL" id="MCFL01000026">
    <property type="protein sequence ID" value="ORZ34734.1"/>
    <property type="molecule type" value="Genomic_DNA"/>
</dbReference>
<keyword evidence="3" id="KW-1185">Reference proteome</keyword>
<proteinExistence type="predicted"/>
<gene>
    <name evidence="2" type="ORF">BCR44DRAFT_23236</name>
</gene>
<reference evidence="2 3" key="1">
    <citation type="submission" date="2016-07" db="EMBL/GenBank/DDBJ databases">
        <title>Pervasive Adenine N6-methylation of Active Genes in Fungi.</title>
        <authorList>
            <consortium name="DOE Joint Genome Institute"/>
            <person name="Mondo S.J."/>
            <person name="Dannebaum R.O."/>
            <person name="Kuo R.C."/>
            <person name="Labutti K."/>
            <person name="Haridas S."/>
            <person name="Kuo A."/>
            <person name="Salamov A."/>
            <person name="Ahrendt S.R."/>
            <person name="Lipzen A."/>
            <person name="Sullivan W."/>
            <person name="Andreopoulos W.B."/>
            <person name="Clum A."/>
            <person name="Lindquist E."/>
            <person name="Daum C."/>
            <person name="Ramamoorthy G.K."/>
            <person name="Gryganskyi A."/>
            <person name="Culley D."/>
            <person name="Magnuson J.K."/>
            <person name="James T.Y."/>
            <person name="O'Malley M.A."/>
            <person name="Stajich J.E."/>
            <person name="Spatafora J.W."/>
            <person name="Visel A."/>
            <person name="Grigoriev I.V."/>
        </authorList>
    </citation>
    <scope>NUCLEOTIDE SEQUENCE [LARGE SCALE GENOMIC DNA]</scope>
    <source>
        <strain evidence="2 3">PL171</strain>
    </source>
</reference>
<evidence type="ECO:0000313" key="2">
    <source>
        <dbReference type="EMBL" id="ORZ34734.1"/>
    </source>
</evidence>